<dbReference type="EMBL" id="JAGYPF010000002">
    <property type="protein sequence ID" value="MBS4213344.1"/>
    <property type="molecule type" value="Genomic_DNA"/>
</dbReference>
<dbReference type="SUPFAM" id="SSF53187">
    <property type="entry name" value="Zn-dependent exopeptidases"/>
    <property type="match status" value="1"/>
</dbReference>
<dbReference type="PANTHER" id="PTHR30404:SF0">
    <property type="entry name" value="N-ACETYLMURAMOYL-L-ALANINE AMIDASE AMIC"/>
    <property type="match status" value="1"/>
</dbReference>
<organism evidence="3 4">
    <name type="scientific">Neobacillus rhizophilus</name>
    <dbReference type="NCBI Taxonomy" id="2833579"/>
    <lineage>
        <taxon>Bacteria</taxon>
        <taxon>Bacillati</taxon>
        <taxon>Bacillota</taxon>
        <taxon>Bacilli</taxon>
        <taxon>Bacillales</taxon>
        <taxon>Bacillaceae</taxon>
        <taxon>Neobacillus</taxon>
    </lineage>
</organism>
<dbReference type="Pfam" id="PF01520">
    <property type="entry name" value="Amidase_3"/>
    <property type="match status" value="1"/>
</dbReference>
<feature type="domain" description="MurNAc-LAA" evidence="2">
    <location>
        <begin position="10"/>
        <end position="89"/>
    </location>
</feature>
<dbReference type="InterPro" id="IPR050695">
    <property type="entry name" value="N-acetylmuramoyl_amidase_3"/>
</dbReference>
<evidence type="ECO:0000313" key="4">
    <source>
        <dbReference type="Proteomes" id="UP000679749"/>
    </source>
</evidence>
<evidence type="ECO:0000259" key="2">
    <source>
        <dbReference type="Pfam" id="PF01520"/>
    </source>
</evidence>
<name>A0A942YUP8_9BACI</name>
<dbReference type="InterPro" id="IPR002508">
    <property type="entry name" value="MurNAc-LAA_cat"/>
</dbReference>
<keyword evidence="4" id="KW-1185">Reference proteome</keyword>
<dbReference type="PANTHER" id="PTHR30404">
    <property type="entry name" value="N-ACETYLMURAMOYL-L-ALANINE AMIDASE"/>
    <property type="match status" value="1"/>
</dbReference>
<gene>
    <name evidence="3" type="ORF">KHA99_12900</name>
</gene>
<dbReference type="Gene3D" id="3.40.630.40">
    <property type="entry name" value="Zn-dependent exopeptidases"/>
    <property type="match status" value="1"/>
</dbReference>
<dbReference type="GO" id="GO:0009253">
    <property type="term" value="P:peptidoglycan catabolic process"/>
    <property type="evidence" value="ECO:0007669"/>
    <property type="project" value="InterPro"/>
</dbReference>
<accession>A0A942YUP8</accession>
<keyword evidence="1" id="KW-0378">Hydrolase</keyword>
<dbReference type="GO" id="GO:0030288">
    <property type="term" value="C:outer membrane-bounded periplasmic space"/>
    <property type="evidence" value="ECO:0007669"/>
    <property type="project" value="TreeGrafter"/>
</dbReference>
<protein>
    <submittedName>
        <fullName evidence="3">N-acetylmuramoyl-L-alanine amidase</fullName>
    </submittedName>
</protein>
<comment type="caution">
    <text evidence="3">The sequence shown here is derived from an EMBL/GenBank/DDBJ whole genome shotgun (WGS) entry which is preliminary data.</text>
</comment>
<dbReference type="AlphaFoldDB" id="A0A942YUP8"/>
<proteinExistence type="predicted"/>
<reference evidence="3" key="1">
    <citation type="submission" date="2021-05" db="EMBL/GenBank/DDBJ databases">
        <title>Novel Bacillus species.</title>
        <authorList>
            <person name="Liu G."/>
        </authorList>
    </citation>
    <scope>NUCLEOTIDE SEQUENCE</scope>
    <source>
        <strain evidence="3">FJAT-49825</strain>
    </source>
</reference>
<dbReference type="GO" id="GO:0008745">
    <property type="term" value="F:N-acetylmuramoyl-L-alanine amidase activity"/>
    <property type="evidence" value="ECO:0007669"/>
    <property type="project" value="InterPro"/>
</dbReference>
<sequence>MVVLTPVQSGNGLREADLTLKIVQYAMNYLASYYGFEQRATRLSDTTEGLTERDDGPNIWPADVFVSVHINAGGGTGFESYVYNGAGASSISL</sequence>
<dbReference type="Proteomes" id="UP000679749">
    <property type="component" value="Unassembled WGS sequence"/>
</dbReference>
<dbReference type="CDD" id="cd02696">
    <property type="entry name" value="MurNAc-LAA"/>
    <property type="match status" value="1"/>
</dbReference>
<evidence type="ECO:0000313" key="3">
    <source>
        <dbReference type="EMBL" id="MBS4213344.1"/>
    </source>
</evidence>
<evidence type="ECO:0000256" key="1">
    <source>
        <dbReference type="ARBA" id="ARBA00022801"/>
    </source>
</evidence>